<dbReference type="SUPFAM" id="SSF52266">
    <property type="entry name" value="SGNH hydrolase"/>
    <property type="match status" value="1"/>
</dbReference>
<accession>A0A328A6V6</accession>
<evidence type="ECO:0000259" key="1">
    <source>
        <dbReference type="Pfam" id="PF19040"/>
    </source>
</evidence>
<comment type="caution">
    <text evidence="2">The sequence shown here is derived from an EMBL/GenBank/DDBJ whole genome shotgun (WGS) entry which is preliminary data.</text>
</comment>
<dbReference type="AlphaFoldDB" id="A0A328A6V6"/>
<protein>
    <recommendedName>
        <fullName evidence="1">SGNH domain-containing protein</fullName>
    </recommendedName>
</protein>
<dbReference type="Gene3D" id="3.40.50.1110">
    <property type="entry name" value="SGNH hydrolase"/>
    <property type="match status" value="1"/>
</dbReference>
<proteinExistence type="predicted"/>
<reference evidence="2 3" key="1">
    <citation type="journal article" date="2018" name="Front. Microbiol.">
        <title>Description and Comparative Genomics of Macrococcus caseolyticus subsp. hominis subsp. nov., Macrococcus goetzii sp. nov., Macrococcus epidermidis sp. nov., and Macrococcus bohemicus sp. nov., Novel Macrococci From Human Clinical Material With Virulence Potential and Suspected Uptake of Foreign DNA by Natural Transformation.</title>
        <authorList>
            <person name="Maslanova I."/>
            <person name="Wertheimer Z."/>
            <person name="Sedlacek I."/>
            <person name="Svec P."/>
            <person name="Indrakova A."/>
            <person name="Kovarovic V."/>
            <person name="Schumann P."/>
            <person name="Sproer C."/>
            <person name="Kralova S."/>
            <person name="Sedo O."/>
            <person name="Kristofova L."/>
            <person name="Vrbovska V."/>
            <person name="Fuzik T."/>
            <person name="Petras P."/>
            <person name="Zdrahal Z."/>
            <person name="Ruzickova V."/>
            <person name="Doskar J."/>
            <person name="Pantucek R."/>
        </authorList>
    </citation>
    <scope>NUCLEOTIDE SEQUENCE [LARGE SCALE GENOMIC DNA]</scope>
    <source>
        <strain evidence="2 3">03/115</strain>
    </source>
</reference>
<dbReference type="InterPro" id="IPR043968">
    <property type="entry name" value="SGNH"/>
</dbReference>
<dbReference type="OrthoDB" id="2509828at2"/>
<dbReference type="InterPro" id="IPR036514">
    <property type="entry name" value="SGNH_hydro_sf"/>
</dbReference>
<gene>
    <name evidence="2" type="ORF">BHX94_01740</name>
</gene>
<organism evidence="2 3">
    <name type="scientific">Macrococcoides bohemicum</name>
    <dbReference type="NCBI Taxonomy" id="1903056"/>
    <lineage>
        <taxon>Bacteria</taxon>
        <taxon>Bacillati</taxon>
        <taxon>Bacillota</taxon>
        <taxon>Bacilli</taxon>
        <taxon>Bacillales</taxon>
        <taxon>Staphylococcaceae</taxon>
        <taxon>Macrococcoides</taxon>
    </lineage>
</organism>
<dbReference type="Proteomes" id="UP000249579">
    <property type="component" value="Unassembled WGS sequence"/>
</dbReference>
<sequence length="242" mass="28622">MKKFALFTLLFIFLLFSGVGYYIYKDHNFYDFKIEKQNIDIKKDDIGIIGDSWVINNKLDSAVKNNLKQNVDIKSKGYYGYKSKELLQENQNKEVLNILEDENISKVVLIAGVNDTAGHIGKDYYSYHMIKWIELINSYGKKAYILEIPEYGIEEKENFKSALKHNLYRYIFDNGKVDVIESYRNQLEKDLVKKEDLKYQIIDFDSFIENYQDKEELYKDPYHLNDEGNKRLGKHIAETLEN</sequence>
<evidence type="ECO:0000313" key="2">
    <source>
        <dbReference type="EMBL" id="RAK50209.1"/>
    </source>
</evidence>
<feature type="domain" description="SGNH" evidence="1">
    <location>
        <begin position="43"/>
        <end position="237"/>
    </location>
</feature>
<dbReference type="Pfam" id="PF19040">
    <property type="entry name" value="SGNH"/>
    <property type="match status" value="1"/>
</dbReference>
<dbReference type="RefSeq" id="WP_111744756.1">
    <property type="nucleotide sequence ID" value="NZ_JBHSQY010000001.1"/>
</dbReference>
<dbReference type="EMBL" id="PZJG01000001">
    <property type="protein sequence ID" value="RAK50209.1"/>
    <property type="molecule type" value="Genomic_DNA"/>
</dbReference>
<evidence type="ECO:0000313" key="3">
    <source>
        <dbReference type="Proteomes" id="UP000249579"/>
    </source>
</evidence>
<name>A0A328A6V6_9STAP</name>